<dbReference type="EMBL" id="JBDFQZ010000011">
    <property type="protein sequence ID" value="KAK9676787.1"/>
    <property type="molecule type" value="Genomic_DNA"/>
</dbReference>
<proteinExistence type="inferred from homology"/>
<dbReference type="InterPro" id="IPR003663">
    <property type="entry name" value="Sugar/inositol_transpt"/>
</dbReference>
<evidence type="ECO:0000256" key="2">
    <source>
        <dbReference type="ARBA" id="ARBA00010992"/>
    </source>
</evidence>
<protein>
    <recommendedName>
        <fullName evidence="11">Major facilitator superfamily (MFS) profile domain-containing protein</fullName>
    </recommendedName>
</protein>
<dbReference type="SUPFAM" id="SSF103473">
    <property type="entry name" value="MFS general substrate transporter"/>
    <property type="match status" value="1"/>
</dbReference>
<evidence type="ECO:0000256" key="6">
    <source>
        <dbReference type="ARBA" id="ARBA00022847"/>
    </source>
</evidence>
<dbReference type="NCBIfam" id="TIGR00879">
    <property type="entry name" value="SP"/>
    <property type="match status" value="1"/>
</dbReference>
<dbReference type="FunFam" id="1.20.1250.20:FF:000025">
    <property type="entry name" value="probable polyol transporter 4"/>
    <property type="match status" value="1"/>
</dbReference>
<dbReference type="PANTHER" id="PTHR48020:SF49">
    <property type="entry name" value="SUGAR TRANSPORTER"/>
    <property type="match status" value="1"/>
</dbReference>
<evidence type="ECO:0000256" key="10">
    <source>
        <dbReference type="SAM" id="Phobius"/>
    </source>
</evidence>
<keyword evidence="13" id="KW-1185">Reference proteome</keyword>
<evidence type="ECO:0000313" key="13">
    <source>
        <dbReference type="Proteomes" id="UP001443914"/>
    </source>
</evidence>
<dbReference type="PRINTS" id="PR00171">
    <property type="entry name" value="SUGRTRNSPORT"/>
</dbReference>
<dbReference type="InterPro" id="IPR005828">
    <property type="entry name" value="MFS_sugar_transport-like"/>
</dbReference>
<feature type="transmembrane region" description="Helical" evidence="10">
    <location>
        <begin position="94"/>
        <end position="111"/>
    </location>
</feature>
<feature type="transmembrane region" description="Helical" evidence="10">
    <location>
        <begin position="395"/>
        <end position="423"/>
    </location>
</feature>
<feature type="transmembrane region" description="Helical" evidence="10">
    <location>
        <begin position="178"/>
        <end position="197"/>
    </location>
</feature>
<dbReference type="Pfam" id="PF00083">
    <property type="entry name" value="Sugar_tr"/>
    <property type="match status" value="1"/>
</dbReference>
<sequence length="521" mass="56154">MGLMNEDGVELSSIDLTSKNNKYQRMSVELADVVDDDDDDDRKLIGSSTRRYVMACAFFASVNSILLGYDVGVMSGAIIFIQEELKISEVQQEILVGCLSIVSLIGSLAGGRSSDAIGRKWTMGIGAIIFQIGGLIMTVASSFRILMLGRLLSGIGIGFGATIMGVYIAEISPAASRGFLTTFPEICINVGILLGYVSNYALSGLPADINWRVMLALGVLPSVVVGFALFVIPESPRWLVFQDRVDEARTVLIKTIGDGKEAEDRLLEIQQAVVNANSAKSDEKPVWQELLRPNHVVFKMLLAGIGLQCFQQITGIDALVYYSPTILKTTGIEDNTQLLAATVAVGVAKTASILFALFFIDKIGRKPLLYTSTIGMTVCLFCLAVSLPYMGKGPLGISLALSLICGDVVFFSVGMGPICWVLSSEIYPLRLRAQAVAIGMAGNRVCSGIVSLSFLSVSEAISVPGTFLVFSVFSALSVVFVHIVIPETKGKTLEEIECLFENDEQSKDGQREFTDTERLVP</sequence>
<keyword evidence="4" id="KW-0762">Sugar transport</keyword>
<feature type="transmembrane region" description="Helical" evidence="10">
    <location>
        <begin position="151"/>
        <end position="169"/>
    </location>
</feature>
<feature type="transmembrane region" description="Helical" evidence="10">
    <location>
        <begin position="435"/>
        <end position="455"/>
    </location>
</feature>
<evidence type="ECO:0000256" key="9">
    <source>
        <dbReference type="RuleBase" id="RU003346"/>
    </source>
</evidence>
<feature type="transmembrane region" description="Helical" evidence="10">
    <location>
        <begin position="338"/>
        <end position="360"/>
    </location>
</feature>
<evidence type="ECO:0000256" key="7">
    <source>
        <dbReference type="ARBA" id="ARBA00022989"/>
    </source>
</evidence>
<comment type="similarity">
    <text evidence="2 9">Belongs to the major facilitator superfamily. Sugar transporter (TC 2.A.1.1) family.</text>
</comment>
<dbReference type="InterPro" id="IPR005829">
    <property type="entry name" value="Sugar_transporter_CS"/>
</dbReference>
<evidence type="ECO:0000313" key="12">
    <source>
        <dbReference type="EMBL" id="KAK9676787.1"/>
    </source>
</evidence>
<feature type="transmembrane region" description="Helical" evidence="10">
    <location>
        <begin position="367"/>
        <end position="389"/>
    </location>
</feature>
<feature type="transmembrane region" description="Helical" evidence="10">
    <location>
        <begin position="123"/>
        <end position="145"/>
    </location>
</feature>
<feature type="transmembrane region" description="Helical" evidence="10">
    <location>
        <begin position="52"/>
        <end position="82"/>
    </location>
</feature>
<dbReference type="PANTHER" id="PTHR48020">
    <property type="entry name" value="PROTON MYO-INOSITOL COTRANSPORTER"/>
    <property type="match status" value="1"/>
</dbReference>
<dbReference type="GO" id="GO:0015293">
    <property type="term" value="F:symporter activity"/>
    <property type="evidence" value="ECO:0007669"/>
    <property type="project" value="UniProtKB-KW"/>
</dbReference>
<evidence type="ECO:0000259" key="11">
    <source>
        <dbReference type="PROSITE" id="PS50850"/>
    </source>
</evidence>
<dbReference type="PROSITE" id="PS00217">
    <property type="entry name" value="SUGAR_TRANSPORT_2"/>
    <property type="match status" value="1"/>
</dbReference>
<gene>
    <name evidence="12" type="ORF">RND81_11G100700</name>
</gene>
<evidence type="ECO:0000256" key="8">
    <source>
        <dbReference type="ARBA" id="ARBA00023136"/>
    </source>
</evidence>
<comment type="subcellular location">
    <subcellularLocation>
        <location evidence="1">Membrane</location>
        <topology evidence="1">Multi-pass membrane protein</topology>
    </subcellularLocation>
</comment>
<organism evidence="12 13">
    <name type="scientific">Saponaria officinalis</name>
    <name type="common">Common soapwort</name>
    <name type="synonym">Lychnis saponaria</name>
    <dbReference type="NCBI Taxonomy" id="3572"/>
    <lineage>
        <taxon>Eukaryota</taxon>
        <taxon>Viridiplantae</taxon>
        <taxon>Streptophyta</taxon>
        <taxon>Embryophyta</taxon>
        <taxon>Tracheophyta</taxon>
        <taxon>Spermatophyta</taxon>
        <taxon>Magnoliopsida</taxon>
        <taxon>eudicotyledons</taxon>
        <taxon>Gunneridae</taxon>
        <taxon>Pentapetalae</taxon>
        <taxon>Caryophyllales</taxon>
        <taxon>Caryophyllaceae</taxon>
        <taxon>Caryophylleae</taxon>
        <taxon>Saponaria</taxon>
    </lineage>
</organism>
<keyword evidence="6" id="KW-0769">Symport</keyword>
<keyword evidence="8 10" id="KW-0472">Membrane</keyword>
<dbReference type="Gene3D" id="1.20.1250.20">
    <property type="entry name" value="MFS general substrate transporter like domains"/>
    <property type="match status" value="1"/>
</dbReference>
<feature type="transmembrane region" description="Helical" evidence="10">
    <location>
        <begin position="209"/>
        <end position="232"/>
    </location>
</feature>
<accession>A0AAW1HJ97</accession>
<evidence type="ECO:0000256" key="4">
    <source>
        <dbReference type="ARBA" id="ARBA00022597"/>
    </source>
</evidence>
<keyword evidence="3 9" id="KW-0813">Transport</keyword>
<dbReference type="AlphaFoldDB" id="A0AAW1HJ97"/>
<dbReference type="PROSITE" id="PS00216">
    <property type="entry name" value="SUGAR_TRANSPORT_1"/>
    <property type="match status" value="2"/>
</dbReference>
<comment type="caution">
    <text evidence="12">The sequence shown here is derived from an EMBL/GenBank/DDBJ whole genome shotgun (WGS) entry which is preliminary data.</text>
</comment>
<feature type="transmembrane region" description="Helical" evidence="10">
    <location>
        <begin position="467"/>
        <end position="485"/>
    </location>
</feature>
<name>A0AAW1HJ97_SAPOF</name>
<dbReference type="PROSITE" id="PS50850">
    <property type="entry name" value="MFS"/>
    <property type="match status" value="1"/>
</dbReference>
<dbReference type="GO" id="GO:0016020">
    <property type="term" value="C:membrane"/>
    <property type="evidence" value="ECO:0007669"/>
    <property type="project" value="UniProtKB-SubCell"/>
</dbReference>
<dbReference type="InterPro" id="IPR036259">
    <property type="entry name" value="MFS_trans_sf"/>
</dbReference>
<evidence type="ECO:0000256" key="5">
    <source>
        <dbReference type="ARBA" id="ARBA00022692"/>
    </source>
</evidence>
<evidence type="ECO:0000256" key="3">
    <source>
        <dbReference type="ARBA" id="ARBA00022448"/>
    </source>
</evidence>
<dbReference type="Proteomes" id="UP001443914">
    <property type="component" value="Unassembled WGS sequence"/>
</dbReference>
<evidence type="ECO:0000256" key="1">
    <source>
        <dbReference type="ARBA" id="ARBA00004141"/>
    </source>
</evidence>
<keyword evidence="7 10" id="KW-1133">Transmembrane helix</keyword>
<dbReference type="InterPro" id="IPR050814">
    <property type="entry name" value="Myo-inositol_Transporter"/>
</dbReference>
<reference evidence="12" key="1">
    <citation type="submission" date="2024-03" db="EMBL/GenBank/DDBJ databases">
        <title>WGS assembly of Saponaria officinalis var. Norfolk2.</title>
        <authorList>
            <person name="Jenkins J."/>
            <person name="Shu S."/>
            <person name="Grimwood J."/>
            <person name="Barry K."/>
            <person name="Goodstein D."/>
            <person name="Schmutz J."/>
            <person name="Leebens-Mack J."/>
            <person name="Osbourn A."/>
        </authorList>
    </citation>
    <scope>NUCLEOTIDE SEQUENCE [LARGE SCALE GENOMIC DNA]</scope>
    <source>
        <strain evidence="12">JIC</strain>
    </source>
</reference>
<dbReference type="InterPro" id="IPR020846">
    <property type="entry name" value="MFS_dom"/>
</dbReference>
<feature type="domain" description="Major facilitator superfamily (MFS) profile" evidence="11">
    <location>
        <begin position="56"/>
        <end position="489"/>
    </location>
</feature>
<keyword evidence="5 10" id="KW-0812">Transmembrane</keyword>